<keyword evidence="4 7" id="KW-0812">Transmembrane</keyword>
<dbReference type="GO" id="GO:0015293">
    <property type="term" value="F:symporter activity"/>
    <property type="evidence" value="ECO:0007669"/>
    <property type="project" value="UniProtKB-KW"/>
</dbReference>
<feature type="transmembrane region" description="Helical" evidence="7">
    <location>
        <begin position="215"/>
        <end position="236"/>
    </location>
</feature>
<evidence type="ECO:0000313" key="10">
    <source>
        <dbReference type="Proteomes" id="UP000033491"/>
    </source>
</evidence>
<dbReference type="OrthoDB" id="9768885at2"/>
<evidence type="ECO:0000256" key="3">
    <source>
        <dbReference type="ARBA" id="ARBA00022475"/>
    </source>
</evidence>
<evidence type="ECO:0000256" key="1">
    <source>
        <dbReference type="ARBA" id="ARBA00004651"/>
    </source>
</evidence>
<evidence type="ECO:0000313" key="11">
    <source>
        <dbReference type="Proteomes" id="UP000321691"/>
    </source>
</evidence>
<protein>
    <submittedName>
        <fullName evidence="9">Sodium:dicarboxylate symporter</fullName>
    </submittedName>
</protein>
<reference evidence="8 11" key="2">
    <citation type="submission" date="2019-07" db="EMBL/GenBank/DDBJ databases">
        <title>Whole genome shotgun sequence of Lactobacillus spicheri NBRC 107155.</title>
        <authorList>
            <person name="Hosoyama A."/>
            <person name="Uohara A."/>
            <person name="Ohji S."/>
            <person name="Ichikawa N."/>
        </authorList>
    </citation>
    <scope>NUCLEOTIDE SEQUENCE [LARGE SCALE GENOMIC DNA]</scope>
    <source>
        <strain evidence="8 11">NBRC 107155</strain>
    </source>
</reference>
<sequence>MKRLSLTSQIMLGMVGGILIGLLFGPQIAGIKILGDIFLRLIQMTVVLLIFGAVIEAIAGLESQALGKLGLKTALWFLITTVIAAVIGLVMGQVFRPGAGITLATVQHQAATVKTPPDLTTTILNFFPQNIFAALSAGNVIQVIVFAILFGIVLNRANQDHEFDNVLLLIRQINQLATKLVMFIMRLAPVGIGALMVGVVANSGAAALLPLLKFLIVYGFSTVLFLAVLFLLISWYAKVPLGGLLHGFSRIMLVALTTTSSAVSLPIEMQDAHERLGVSHRINQLVLPLGMALNSNGLAMYLALVCAMVTQLYNIQLSLGLMVQIVSLAVLACLGTVVVPGGGLVALAIIIPTLGLPTESIALLAGIDWFSGMFRTVANVVGDTTTAIAIASDEDELNRQPYLLASPRRWRKHSASSK</sequence>
<keyword evidence="6 7" id="KW-0472">Membrane</keyword>
<accession>A0A0F3RUH7</accession>
<evidence type="ECO:0000256" key="5">
    <source>
        <dbReference type="ARBA" id="ARBA00022989"/>
    </source>
</evidence>
<evidence type="ECO:0000256" key="7">
    <source>
        <dbReference type="SAM" id="Phobius"/>
    </source>
</evidence>
<feature type="transmembrane region" description="Helical" evidence="7">
    <location>
        <begin position="37"/>
        <end position="61"/>
    </location>
</feature>
<feature type="transmembrane region" description="Helical" evidence="7">
    <location>
        <begin position="73"/>
        <end position="95"/>
    </location>
</feature>
<evidence type="ECO:0000256" key="6">
    <source>
        <dbReference type="ARBA" id="ARBA00023136"/>
    </source>
</evidence>
<dbReference type="EMBL" id="BJZI01000038">
    <property type="protein sequence ID" value="GEO67615.1"/>
    <property type="molecule type" value="Genomic_DNA"/>
</dbReference>
<dbReference type="EMBL" id="JZCR01000019">
    <property type="protein sequence ID" value="KJW12412.1"/>
    <property type="molecule type" value="Genomic_DNA"/>
</dbReference>
<dbReference type="RefSeq" id="WP_045807514.1">
    <property type="nucleotide sequence ID" value="NZ_BJZI01000038.1"/>
</dbReference>
<evidence type="ECO:0000313" key="9">
    <source>
        <dbReference type="EMBL" id="KJW12412.1"/>
    </source>
</evidence>
<dbReference type="Gene3D" id="1.10.3860.10">
    <property type="entry name" value="Sodium:dicarboxylate symporter"/>
    <property type="match status" value="1"/>
</dbReference>
<dbReference type="STRING" id="216463.VC81_07855"/>
<comment type="subcellular location">
    <subcellularLocation>
        <location evidence="1">Cell membrane</location>
        <topology evidence="1">Multi-pass membrane protein</topology>
    </subcellularLocation>
</comment>
<dbReference type="Proteomes" id="UP000033491">
    <property type="component" value="Unassembled WGS sequence"/>
</dbReference>
<reference evidence="9 10" key="1">
    <citation type="submission" date="2015-03" db="EMBL/GenBank/DDBJ databases">
        <authorList>
            <person name="Zheng J."/>
            <person name="Ganezle M."/>
        </authorList>
    </citation>
    <scope>NUCLEOTIDE SEQUENCE [LARGE SCALE GENOMIC DNA]</scope>
    <source>
        <strain evidence="9 10">LP38</strain>
    </source>
</reference>
<dbReference type="InterPro" id="IPR036458">
    <property type="entry name" value="Na:dicarbo_symporter_sf"/>
</dbReference>
<keyword evidence="11" id="KW-1185">Reference proteome</keyword>
<dbReference type="PATRIC" id="fig|216463.3.peg.685"/>
<feature type="transmembrane region" description="Helical" evidence="7">
    <location>
        <begin position="131"/>
        <end position="154"/>
    </location>
</feature>
<evidence type="ECO:0000256" key="4">
    <source>
        <dbReference type="ARBA" id="ARBA00022692"/>
    </source>
</evidence>
<organism evidence="9 10">
    <name type="scientific">Levilactobacillus spicheri</name>
    <dbReference type="NCBI Taxonomy" id="216463"/>
    <lineage>
        <taxon>Bacteria</taxon>
        <taxon>Bacillati</taxon>
        <taxon>Bacillota</taxon>
        <taxon>Bacilli</taxon>
        <taxon>Lactobacillales</taxon>
        <taxon>Lactobacillaceae</taxon>
        <taxon>Levilactobacillus</taxon>
    </lineage>
</organism>
<dbReference type="PRINTS" id="PR00173">
    <property type="entry name" value="EDTRNSPORT"/>
</dbReference>
<feature type="transmembrane region" description="Helical" evidence="7">
    <location>
        <begin position="248"/>
        <end position="267"/>
    </location>
</feature>
<dbReference type="AlphaFoldDB" id="A0A0F3RUH7"/>
<gene>
    <name evidence="8" type="ORF">LSP04_20340</name>
    <name evidence="9" type="ORF">VC81_07855</name>
</gene>
<evidence type="ECO:0000256" key="2">
    <source>
        <dbReference type="ARBA" id="ARBA00022448"/>
    </source>
</evidence>
<dbReference type="GO" id="GO:0005886">
    <property type="term" value="C:plasma membrane"/>
    <property type="evidence" value="ECO:0007669"/>
    <property type="project" value="UniProtKB-SubCell"/>
</dbReference>
<proteinExistence type="predicted"/>
<feature type="transmembrane region" description="Helical" evidence="7">
    <location>
        <begin position="12"/>
        <end position="31"/>
    </location>
</feature>
<comment type="caution">
    <text evidence="9">The sequence shown here is derived from an EMBL/GenBank/DDBJ whole genome shotgun (WGS) entry which is preliminary data.</text>
</comment>
<dbReference type="PANTHER" id="PTHR42865:SF7">
    <property type="entry name" value="PROTON_GLUTAMATE-ASPARTATE SYMPORTER"/>
    <property type="match status" value="1"/>
</dbReference>
<keyword evidence="2" id="KW-0813">Transport</keyword>
<feature type="transmembrane region" description="Helical" evidence="7">
    <location>
        <begin position="344"/>
        <end position="365"/>
    </location>
</feature>
<evidence type="ECO:0000313" key="8">
    <source>
        <dbReference type="EMBL" id="GEO67615.1"/>
    </source>
</evidence>
<dbReference type="Proteomes" id="UP000321691">
    <property type="component" value="Unassembled WGS sequence"/>
</dbReference>
<dbReference type="InterPro" id="IPR001991">
    <property type="entry name" value="Na-dicarboxylate_symporter"/>
</dbReference>
<feature type="transmembrane region" description="Helical" evidence="7">
    <location>
        <begin position="317"/>
        <end position="338"/>
    </location>
</feature>
<dbReference type="PANTHER" id="PTHR42865">
    <property type="entry name" value="PROTON/GLUTAMATE-ASPARTATE SYMPORTER"/>
    <property type="match status" value="1"/>
</dbReference>
<feature type="transmembrane region" description="Helical" evidence="7">
    <location>
        <begin position="187"/>
        <end position="209"/>
    </location>
</feature>
<dbReference type="Pfam" id="PF00375">
    <property type="entry name" value="SDF"/>
    <property type="match status" value="1"/>
</dbReference>
<feature type="transmembrane region" description="Helical" evidence="7">
    <location>
        <begin position="287"/>
        <end position="310"/>
    </location>
</feature>
<dbReference type="SUPFAM" id="SSF118215">
    <property type="entry name" value="Proton glutamate symport protein"/>
    <property type="match status" value="1"/>
</dbReference>
<name>A0A0F3RUH7_9LACO</name>
<keyword evidence="5 7" id="KW-1133">Transmembrane helix</keyword>
<keyword evidence="3" id="KW-1003">Cell membrane</keyword>